<evidence type="ECO:0000259" key="2">
    <source>
        <dbReference type="Pfam" id="PF23598"/>
    </source>
</evidence>
<dbReference type="SUPFAM" id="SSF52058">
    <property type="entry name" value="L domain-like"/>
    <property type="match status" value="1"/>
</dbReference>
<keyword evidence="4" id="KW-1185">Reference proteome</keyword>
<evidence type="ECO:0000256" key="1">
    <source>
        <dbReference type="ARBA" id="ARBA00022737"/>
    </source>
</evidence>
<dbReference type="InterPro" id="IPR055414">
    <property type="entry name" value="LRR_R13L4/SHOC2-like"/>
</dbReference>
<gene>
    <name evidence="3" type="ORF">FPE_LOCUS30477</name>
</gene>
<dbReference type="InterPro" id="IPR032675">
    <property type="entry name" value="LRR_dom_sf"/>
</dbReference>
<reference evidence="3" key="1">
    <citation type="submission" date="2023-05" db="EMBL/GenBank/DDBJ databases">
        <authorList>
            <person name="Huff M."/>
        </authorList>
    </citation>
    <scope>NUCLEOTIDE SEQUENCE</scope>
</reference>
<dbReference type="Pfam" id="PF23598">
    <property type="entry name" value="LRR_14"/>
    <property type="match status" value="1"/>
</dbReference>
<dbReference type="AlphaFoldDB" id="A0AAD2A7I6"/>
<dbReference type="PANTHER" id="PTHR47186">
    <property type="entry name" value="LEUCINE-RICH REPEAT-CONTAINING PROTEIN 57"/>
    <property type="match status" value="1"/>
</dbReference>
<feature type="domain" description="Disease resistance R13L4/SHOC-2-like LRR" evidence="2">
    <location>
        <begin position="39"/>
        <end position="296"/>
    </location>
</feature>
<accession>A0AAD2A7I6</accession>
<dbReference type="Gene3D" id="3.80.10.10">
    <property type="entry name" value="Ribonuclease Inhibitor"/>
    <property type="match status" value="1"/>
</dbReference>
<sequence>MLRRLTIDNTSQFSFSKTPKLCTLFCFSNSREGWSLIPNEIGDLSRLTFLQLRGRFERMPSTIRNLKKLVTLDIQEAEFNCGLPTTIFRMKHMKYLILGSRKMFESNKCTNLNVRNEVYLPNVEILLGMPGTILKASSLQNLSNLRGLFLCEIDDQCTNVISGKTPISEKLQELALWFTQKFERLNLSRYDRLASLTMQAGFYFPFNLDTIEFPPNLIHLNLWGMKFTEDPMKVLKELRKLEFLHLLGCEYSQSITMDFSGENSFPELRVLKIDGSFPELIVDQTGMPKLNKFECDRKDLNVPERLREIMVDPFR</sequence>
<dbReference type="EMBL" id="OU503054">
    <property type="protein sequence ID" value="CAI9783047.1"/>
    <property type="molecule type" value="Genomic_DNA"/>
</dbReference>
<keyword evidence="1" id="KW-0677">Repeat</keyword>
<name>A0AAD2A7I6_9LAMI</name>
<dbReference type="Proteomes" id="UP000834106">
    <property type="component" value="Chromosome 19"/>
</dbReference>
<evidence type="ECO:0000313" key="3">
    <source>
        <dbReference type="EMBL" id="CAI9783047.1"/>
    </source>
</evidence>
<organism evidence="3 4">
    <name type="scientific">Fraxinus pennsylvanica</name>
    <dbReference type="NCBI Taxonomy" id="56036"/>
    <lineage>
        <taxon>Eukaryota</taxon>
        <taxon>Viridiplantae</taxon>
        <taxon>Streptophyta</taxon>
        <taxon>Embryophyta</taxon>
        <taxon>Tracheophyta</taxon>
        <taxon>Spermatophyta</taxon>
        <taxon>Magnoliopsida</taxon>
        <taxon>eudicotyledons</taxon>
        <taxon>Gunneridae</taxon>
        <taxon>Pentapetalae</taxon>
        <taxon>asterids</taxon>
        <taxon>lamiids</taxon>
        <taxon>Lamiales</taxon>
        <taxon>Oleaceae</taxon>
        <taxon>Oleeae</taxon>
        <taxon>Fraxinus</taxon>
    </lineage>
</organism>
<proteinExistence type="predicted"/>
<evidence type="ECO:0000313" key="4">
    <source>
        <dbReference type="Proteomes" id="UP000834106"/>
    </source>
</evidence>
<dbReference type="PANTHER" id="PTHR47186:SF3">
    <property type="entry name" value="OS09G0267800 PROTEIN"/>
    <property type="match status" value="1"/>
</dbReference>
<protein>
    <recommendedName>
        <fullName evidence="2">Disease resistance R13L4/SHOC-2-like LRR domain-containing protein</fullName>
    </recommendedName>
</protein>